<feature type="region of interest" description="Disordered" evidence="1">
    <location>
        <begin position="38"/>
        <end position="76"/>
    </location>
</feature>
<dbReference type="Proteomes" id="UP000471435">
    <property type="component" value="Unassembled WGS sequence"/>
</dbReference>
<dbReference type="RefSeq" id="WP_160729749.1">
    <property type="nucleotide sequence ID" value="NZ_WTYP01000001.1"/>
</dbReference>
<evidence type="ECO:0000313" key="3">
    <source>
        <dbReference type="Proteomes" id="UP000471435"/>
    </source>
</evidence>
<protein>
    <recommendedName>
        <fullName evidence="4">Lipoprotein</fullName>
    </recommendedName>
</protein>
<reference evidence="2 3" key="1">
    <citation type="submission" date="2019-12" db="EMBL/GenBank/DDBJ databases">
        <title>Genomic-based taxomic classification of the family Erythrobacteraceae.</title>
        <authorList>
            <person name="Xu L."/>
        </authorList>
    </citation>
    <scope>NUCLEOTIDE SEQUENCE [LARGE SCALE GENOMIC DNA]</scope>
    <source>
        <strain evidence="2 3">SW-109</strain>
    </source>
</reference>
<proteinExistence type="predicted"/>
<organism evidence="2 3">
    <name type="scientific">Pontixanthobacter luteolus</name>
    <dbReference type="NCBI Taxonomy" id="295089"/>
    <lineage>
        <taxon>Bacteria</taxon>
        <taxon>Pseudomonadati</taxon>
        <taxon>Pseudomonadota</taxon>
        <taxon>Alphaproteobacteria</taxon>
        <taxon>Sphingomonadales</taxon>
        <taxon>Erythrobacteraceae</taxon>
        <taxon>Pontixanthobacter</taxon>
    </lineage>
</organism>
<dbReference type="OrthoDB" id="7450772at2"/>
<keyword evidence="3" id="KW-1185">Reference proteome</keyword>
<feature type="compositionally biased region" description="Polar residues" evidence="1">
    <location>
        <begin position="49"/>
        <end position="70"/>
    </location>
</feature>
<dbReference type="EMBL" id="WTYP01000001">
    <property type="protein sequence ID" value="MXP46527.1"/>
    <property type="molecule type" value="Genomic_DNA"/>
</dbReference>
<comment type="caution">
    <text evidence="2">The sequence shown here is derived from an EMBL/GenBank/DDBJ whole genome shotgun (WGS) entry which is preliminary data.</text>
</comment>
<sequence>MKKLIAIAGCAILAACSQGEAPAEQETVVATEEAAAEESMAGSYDVTASDGSVSTTTIDADGNYTTTSADGTEVERGTMVQTNGQTCFNSAEEGSAPDCWTDGEPAADGSWVATSDAGETVTVMKRP</sequence>
<evidence type="ECO:0000313" key="2">
    <source>
        <dbReference type="EMBL" id="MXP46527.1"/>
    </source>
</evidence>
<name>A0A6I4UXB5_9SPHN</name>
<gene>
    <name evidence="2" type="ORF">GRI43_03840</name>
</gene>
<dbReference type="PROSITE" id="PS51257">
    <property type="entry name" value="PROKAR_LIPOPROTEIN"/>
    <property type="match status" value="1"/>
</dbReference>
<accession>A0A6I4UXB5</accession>
<evidence type="ECO:0000256" key="1">
    <source>
        <dbReference type="SAM" id="MobiDB-lite"/>
    </source>
</evidence>
<dbReference type="AlphaFoldDB" id="A0A6I4UXB5"/>
<evidence type="ECO:0008006" key="4">
    <source>
        <dbReference type="Google" id="ProtNLM"/>
    </source>
</evidence>
<feature type="region of interest" description="Disordered" evidence="1">
    <location>
        <begin position="88"/>
        <end position="127"/>
    </location>
</feature>